<proteinExistence type="predicted"/>
<evidence type="ECO:0000313" key="2">
    <source>
        <dbReference type="Proteomes" id="UP001062846"/>
    </source>
</evidence>
<reference evidence="1" key="1">
    <citation type="submission" date="2022-02" db="EMBL/GenBank/DDBJ databases">
        <title>Plant Genome Project.</title>
        <authorList>
            <person name="Zhang R.-G."/>
        </authorList>
    </citation>
    <scope>NUCLEOTIDE SEQUENCE</scope>
    <source>
        <strain evidence="1">AT1</strain>
    </source>
</reference>
<keyword evidence="2" id="KW-1185">Reference proteome</keyword>
<dbReference type="EMBL" id="CM046392">
    <property type="protein sequence ID" value="KAI8555910.1"/>
    <property type="molecule type" value="Genomic_DNA"/>
</dbReference>
<comment type="caution">
    <text evidence="1">The sequence shown here is derived from an EMBL/GenBank/DDBJ whole genome shotgun (WGS) entry which is preliminary data.</text>
</comment>
<accession>A0ACC0NRT3</accession>
<protein>
    <submittedName>
        <fullName evidence="1">Uncharacterized protein</fullName>
    </submittedName>
</protein>
<dbReference type="Proteomes" id="UP001062846">
    <property type="component" value="Chromosome 5"/>
</dbReference>
<name>A0ACC0NRT3_RHOML</name>
<sequence length="621" mass="70101">MAQKREKEEIELKVPTPISTPPKLDPTSTSASSFFTDQAIRSAPGSDRSGPDAEIAPPPHTPTRRQQQTAAAVEAAERREVNQCSSCRRKVGLTGFSSYLLLFVILHVLNLRSVIMHILNLPRSFYYSWNRSDWAETIGFCPVQRLPKFCCMCVVAVLLLLLFCFCFAASLLLFYCCFCYDSFSLQDDQASVLDDDKNYERKRNEKIKRNNKICESHGVKSIATPFVGSVQQCKRVTAENGKRTRVKLEDDGYRLSRDEDDPGHDSESVDSFERALEMPRGCQRAPQSHPEPQFCATMISRVTRSTPQPNMDTQALPPPISSHKYFTTVLTDRRTRGPTGGKLAQRVIDKDGRLKVPIPPQFRAAVGEHASKLASKIGYEDKFDLQGDPIDVDKAVATQCGRRISNYTYKLKKKYDKLVKAKGAEYARSNPPGSVKPEQWTSLIDKKWNDKKWQDEIVRIEAEHNSQDGAVLITQGELSVKVFKAKSGYLKGLGMSPSSTVRSTIVESVNNNEYVTHLEKKVDEQDELIQEQGEKIQAQAEGIEAANATIAELVEAKEQQGRALTSVLEYLKNQGYTGYWGKYFPLYESDRAMPYFPIRSGPSPRESNEKRYFNWAKEKEN</sequence>
<evidence type="ECO:0000313" key="1">
    <source>
        <dbReference type="EMBL" id="KAI8555910.1"/>
    </source>
</evidence>
<organism evidence="1 2">
    <name type="scientific">Rhododendron molle</name>
    <name type="common">Chinese azalea</name>
    <name type="synonym">Azalea mollis</name>
    <dbReference type="NCBI Taxonomy" id="49168"/>
    <lineage>
        <taxon>Eukaryota</taxon>
        <taxon>Viridiplantae</taxon>
        <taxon>Streptophyta</taxon>
        <taxon>Embryophyta</taxon>
        <taxon>Tracheophyta</taxon>
        <taxon>Spermatophyta</taxon>
        <taxon>Magnoliopsida</taxon>
        <taxon>eudicotyledons</taxon>
        <taxon>Gunneridae</taxon>
        <taxon>Pentapetalae</taxon>
        <taxon>asterids</taxon>
        <taxon>Ericales</taxon>
        <taxon>Ericaceae</taxon>
        <taxon>Ericoideae</taxon>
        <taxon>Rhodoreae</taxon>
        <taxon>Rhododendron</taxon>
    </lineage>
</organism>
<gene>
    <name evidence="1" type="ORF">RHMOL_Rhmol05G0212600</name>
</gene>